<dbReference type="AlphaFoldDB" id="A0AAV1DN89"/>
<evidence type="ECO:0000313" key="2">
    <source>
        <dbReference type="Proteomes" id="UP001161247"/>
    </source>
</evidence>
<name>A0AAV1DN89_OLDCO</name>
<evidence type="ECO:0000313" key="1">
    <source>
        <dbReference type="EMBL" id="CAI9109144.1"/>
    </source>
</evidence>
<dbReference type="Proteomes" id="UP001161247">
    <property type="component" value="Chromosome 6"/>
</dbReference>
<dbReference type="EMBL" id="OX459123">
    <property type="protein sequence ID" value="CAI9109144.1"/>
    <property type="molecule type" value="Genomic_DNA"/>
</dbReference>
<accession>A0AAV1DN89</accession>
<dbReference type="PANTHER" id="PTHR31286">
    <property type="entry name" value="GLYCINE-RICH CELL WALL STRUCTURAL PROTEIN 1.8-LIKE"/>
    <property type="match status" value="1"/>
</dbReference>
<dbReference type="InterPro" id="IPR040256">
    <property type="entry name" value="At4g02000-like"/>
</dbReference>
<sequence length="619" mass="69478">MDDQENPLGFPANALQTPDLNLWHHFICCNLMPTSYTAKVTYEMALLLYAIVTETPFDAASVIRDQLTRCITDPKCHLPEWESSLRGVSQSSVILTMLFSPVSYVQFYEYTVNKSKVQYARILVEMKITDTVPDRIVFEDEYGNIQVHRVVFEWMPTQCKKCQNYGHVTERCQIKSQNEVPKVVTPSSEWRKIVKGKEVRGETVDGGITKGGDTMGSSILIGQNDKEVSKKQGTVISREKGVVSVQGSRGNNDVIVTKVVVARRSPIVSPNETAKETNVVATSSIGIREEESILIDPGPDFNVAGGNEIKSEPWREICKVVLARVLVNGDWVDLYADSVASVPVGSISDHSPLVLQLEGEKQRQKKCPFRFLNMWSQSFQFLDTVKGIWDKKVDAVKMFQVCMKLRMLKKPLRKLNRTQFNDIVEVAQKKQLELGEIQNVLASDPCNVIIQEEERKLLKLRDLFSAAVEGTKWKLQKSVLYSVSSGSQWLIGGGEKDVNARTTTETYDHLAFHCQYSRTLLDLLRGWLKYRRIAAQIQFYPLKEGYGGFSRCHGRLSSFVTFVSINCTLAHSMRLVIRTGKNQDFLLGLEAQEPICSLITAAASTGVLVSIAKRNSAAS</sequence>
<reference evidence="1" key="1">
    <citation type="submission" date="2023-03" db="EMBL/GenBank/DDBJ databases">
        <authorList>
            <person name="Julca I."/>
        </authorList>
    </citation>
    <scope>NUCLEOTIDE SEQUENCE</scope>
</reference>
<proteinExistence type="predicted"/>
<keyword evidence="2" id="KW-1185">Reference proteome</keyword>
<gene>
    <name evidence="1" type="ORF">OLC1_LOCUS17095</name>
</gene>
<protein>
    <submittedName>
        <fullName evidence="1">OLC1v1008906C1</fullName>
    </submittedName>
</protein>
<organism evidence="1 2">
    <name type="scientific">Oldenlandia corymbosa var. corymbosa</name>
    <dbReference type="NCBI Taxonomy" id="529605"/>
    <lineage>
        <taxon>Eukaryota</taxon>
        <taxon>Viridiplantae</taxon>
        <taxon>Streptophyta</taxon>
        <taxon>Embryophyta</taxon>
        <taxon>Tracheophyta</taxon>
        <taxon>Spermatophyta</taxon>
        <taxon>Magnoliopsida</taxon>
        <taxon>eudicotyledons</taxon>
        <taxon>Gunneridae</taxon>
        <taxon>Pentapetalae</taxon>
        <taxon>asterids</taxon>
        <taxon>lamiids</taxon>
        <taxon>Gentianales</taxon>
        <taxon>Rubiaceae</taxon>
        <taxon>Rubioideae</taxon>
        <taxon>Spermacoceae</taxon>
        <taxon>Hedyotis-Oldenlandia complex</taxon>
        <taxon>Oldenlandia</taxon>
    </lineage>
</organism>
<dbReference type="PANTHER" id="PTHR31286:SF165">
    <property type="entry name" value="DUF4283 DOMAIN-CONTAINING PROTEIN"/>
    <property type="match status" value="1"/>
</dbReference>